<evidence type="ECO:0000313" key="4">
    <source>
        <dbReference type="Proteomes" id="UP000791080"/>
    </source>
</evidence>
<evidence type="ECO:0000259" key="2">
    <source>
        <dbReference type="Pfam" id="PF03713"/>
    </source>
</evidence>
<sequence length="226" mass="23370">MRVRGVGGPGASGMGRLAVLVVGAVLLAGCTGSGVDEHTGTEAPPLVAPGGPGDEPRRVAPDGPLSAGQPEANEHDLTFVDMMVPHHEQALEMAALAPSRAADPRIVSLAGRIEGSQGPEIGAMLGWRDGIVDATGHAHHEDHHGGHDHADMPGMATPEELTALAAAEGSDFDRLFLRLMIAHHEGALEMTDEVLSRGSDVALQAMAADMMVGQTAEIDTMRELLG</sequence>
<dbReference type="Gene3D" id="1.20.1260.10">
    <property type="match status" value="1"/>
</dbReference>
<organism evidence="3 4">
    <name type="scientific">Actinoalloteichus caeruleus DSM 43889</name>
    <dbReference type="NCBI Taxonomy" id="1120930"/>
    <lineage>
        <taxon>Bacteria</taxon>
        <taxon>Bacillati</taxon>
        <taxon>Actinomycetota</taxon>
        <taxon>Actinomycetes</taxon>
        <taxon>Pseudonocardiales</taxon>
        <taxon>Pseudonocardiaceae</taxon>
        <taxon>Actinoalloteichus</taxon>
        <taxon>Actinoalloteichus cyanogriseus</taxon>
    </lineage>
</organism>
<feature type="domain" description="DUF305" evidence="2">
    <location>
        <begin position="76"/>
        <end position="225"/>
    </location>
</feature>
<keyword evidence="4" id="KW-1185">Reference proteome</keyword>
<proteinExistence type="predicted"/>
<protein>
    <submittedName>
        <fullName evidence="3">Uncharacterized conserved protein, DUF305 family</fullName>
    </submittedName>
</protein>
<dbReference type="InterPro" id="IPR005183">
    <property type="entry name" value="DUF305_CopM-like"/>
</dbReference>
<dbReference type="EMBL" id="AUBJ02000001">
    <property type="protein sequence ID" value="MCP2333842.1"/>
    <property type="molecule type" value="Genomic_DNA"/>
</dbReference>
<feature type="compositionally biased region" description="Basic and acidic residues" evidence="1">
    <location>
        <begin position="136"/>
        <end position="151"/>
    </location>
</feature>
<comment type="caution">
    <text evidence="3">The sequence shown here is derived from an EMBL/GenBank/DDBJ whole genome shotgun (WGS) entry which is preliminary data.</text>
</comment>
<evidence type="ECO:0000313" key="3">
    <source>
        <dbReference type="EMBL" id="MCP2333842.1"/>
    </source>
</evidence>
<dbReference type="PROSITE" id="PS51257">
    <property type="entry name" value="PROKAR_LIPOPROTEIN"/>
    <property type="match status" value="1"/>
</dbReference>
<dbReference type="Proteomes" id="UP000791080">
    <property type="component" value="Unassembled WGS sequence"/>
</dbReference>
<reference evidence="3 4" key="1">
    <citation type="submission" date="2022-06" db="EMBL/GenBank/DDBJ databases">
        <title>Genomic Encyclopedia of Type Strains, Phase I: the one thousand microbial genomes (KMG-I) project.</title>
        <authorList>
            <person name="Kyrpides N."/>
        </authorList>
    </citation>
    <scope>NUCLEOTIDE SEQUENCE [LARGE SCALE GENOMIC DNA]</scope>
    <source>
        <strain evidence="3 4">DSM 43889</strain>
    </source>
</reference>
<dbReference type="PANTHER" id="PTHR36933:SF1">
    <property type="entry name" value="SLL0788 PROTEIN"/>
    <property type="match status" value="1"/>
</dbReference>
<evidence type="ECO:0000256" key="1">
    <source>
        <dbReference type="SAM" id="MobiDB-lite"/>
    </source>
</evidence>
<name>A0ABT1JNC2_ACTCY</name>
<dbReference type="RefSeq" id="WP_155886147.1">
    <property type="nucleotide sequence ID" value="NZ_AUBJ02000001.1"/>
</dbReference>
<dbReference type="PANTHER" id="PTHR36933">
    <property type="entry name" value="SLL0788 PROTEIN"/>
    <property type="match status" value="1"/>
</dbReference>
<feature type="region of interest" description="Disordered" evidence="1">
    <location>
        <begin position="136"/>
        <end position="155"/>
    </location>
</feature>
<accession>A0ABT1JNC2</accession>
<dbReference type="InterPro" id="IPR012347">
    <property type="entry name" value="Ferritin-like"/>
</dbReference>
<feature type="region of interest" description="Disordered" evidence="1">
    <location>
        <begin position="36"/>
        <end position="71"/>
    </location>
</feature>
<dbReference type="Pfam" id="PF03713">
    <property type="entry name" value="DUF305"/>
    <property type="match status" value="1"/>
</dbReference>
<gene>
    <name evidence="3" type="ORF">G443_004112</name>
</gene>